<proteinExistence type="predicted"/>
<sequence length="145" mass="16393">IAADEDNVRKVSQYLTDVVLPKFVQDLCTLEVSPMDGQTLTEALHAHGINVRYIGKVAGGTKHLPHLWDLCNNEIVVRSAKHVIKDLLRDTEDHDLAAAISHFLNCLFGRTCRASVSRKEFEGTCAMEWQGIFKKDSTFIYEYEL</sequence>
<dbReference type="Proteomes" id="UP000236291">
    <property type="component" value="Unassembled WGS sequence"/>
</dbReference>
<evidence type="ECO:0000313" key="3">
    <source>
        <dbReference type="Proteomes" id="UP000236291"/>
    </source>
</evidence>
<comment type="caution">
    <text evidence="2">The sequence shown here is derived from an EMBL/GenBank/DDBJ whole genome shotgun (WGS) entry which is preliminary data.</text>
</comment>
<feature type="domain" description="CLU central" evidence="1">
    <location>
        <begin position="32"/>
        <end position="116"/>
    </location>
</feature>
<reference evidence="2 3" key="1">
    <citation type="journal article" date="2014" name="Am. J. Bot.">
        <title>Genome assembly and annotation for red clover (Trifolium pratense; Fabaceae).</title>
        <authorList>
            <person name="Istvanek J."/>
            <person name="Jaros M."/>
            <person name="Krenek A."/>
            <person name="Repkova J."/>
        </authorList>
    </citation>
    <scope>NUCLEOTIDE SEQUENCE [LARGE SCALE GENOMIC DNA]</scope>
    <source>
        <strain evidence="3">cv. Tatra</strain>
        <tissue evidence="2">Young leaves</tissue>
    </source>
</reference>
<dbReference type="InterPro" id="IPR027523">
    <property type="entry name" value="CLU_prot"/>
</dbReference>
<dbReference type="STRING" id="57577.A0A2K3NR09"/>
<dbReference type="PANTHER" id="PTHR12601">
    <property type="entry name" value="EUKARYOTIC TRANSLATION INITIATION FACTOR 3 SUBUNIT EIF-3"/>
    <property type="match status" value="1"/>
</dbReference>
<accession>A0A2K3NR09</accession>
<organism evidence="2 3">
    <name type="scientific">Trifolium pratense</name>
    <name type="common">Red clover</name>
    <dbReference type="NCBI Taxonomy" id="57577"/>
    <lineage>
        <taxon>Eukaryota</taxon>
        <taxon>Viridiplantae</taxon>
        <taxon>Streptophyta</taxon>
        <taxon>Embryophyta</taxon>
        <taxon>Tracheophyta</taxon>
        <taxon>Spermatophyta</taxon>
        <taxon>Magnoliopsida</taxon>
        <taxon>eudicotyledons</taxon>
        <taxon>Gunneridae</taxon>
        <taxon>Pentapetalae</taxon>
        <taxon>rosids</taxon>
        <taxon>fabids</taxon>
        <taxon>Fabales</taxon>
        <taxon>Fabaceae</taxon>
        <taxon>Papilionoideae</taxon>
        <taxon>50 kb inversion clade</taxon>
        <taxon>NPAAA clade</taxon>
        <taxon>Hologalegina</taxon>
        <taxon>IRL clade</taxon>
        <taxon>Trifolieae</taxon>
        <taxon>Trifolium</taxon>
    </lineage>
</organism>
<gene>
    <name evidence="2" type="ORF">L195_g001926</name>
</gene>
<dbReference type="GO" id="GO:0005737">
    <property type="term" value="C:cytoplasm"/>
    <property type="evidence" value="ECO:0007669"/>
    <property type="project" value="TreeGrafter"/>
</dbReference>
<dbReference type="EMBL" id="ASHM01000824">
    <property type="protein sequence ID" value="PNY05474.1"/>
    <property type="molecule type" value="Genomic_DNA"/>
</dbReference>
<name>A0A2K3NR09_TRIPR</name>
<protein>
    <submittedName>
        <fullName evidence="2">Protein KIAA0664</fullName>
    </submittedName>
</protein>
<dbReference type="AlphaFoldDB" id="A0A2K3NR09"/>
<evidence type="ECO:0000259" key="1">
    <source>
        <dbReference type="Pfam" id="PF12807"/>
    </source>
</evidence>
<dbReference type="ExpressionAtlas" id="A0A2K3NR09">
    <property type="expression patterns" value="baseline"/>
</dbReference>
<dbReference type="CDD" id="cd15466">
    <property type="entry name" value="CLU-central"/>
    <property type="match status" value="1"/>
</dbReference>
<evidence type="ECO:0000313" key="2">
    <source>
        <dbReference type="EMBL" id="PNY05474.1"/>
    </source>
</evidence>
<dbReference type="Pfam" id="PF12807">
    <property type="entry name" value="eIF3_p135"/>
    <property type="match status" value="1"/>
</dbReference>
<dbReference type="PANTHER" id="PTHR12601:SF6">
    <property type="entry name" value="CLUSTERED MITOCHONDRIA PROTEIN HOMOLOG"/>
    <property type="match status" value="1"/>
</dbReference>
<reference evidence="2 3" key="2">
    <citation type="journal article" date="2017" name="Front. Plant Sci.">
        <title>Gene Classification and Mining of Molecular Markers Useful in Red Clover (Trifolium pratense) Breeding.</title>
        <authorList>
            <person name="Istvanek J."/>
            <person name="Dluhosova J."/>
            <person name="Dluhos P."/>
            <person name="Patkova L."/>
            <person name="Nedelnik J."/>
            <person name="Repkova J."/>
        </authorList>
    </citation>
    <scope>NUCLEOTIDE SEQUENCE [LARGE SCALE GENOMIC DNA]</scope>
    <source>
        <strain evidence="3">cv. Tatra</strain>
        <tissue evidence="2">Young leaves</tissue>
    </source>
</reference>
<dbReference type="InterPro" id="IPR033646">
    <property type="entry name" value="CLU-central"/>
</dbReference>
<feature type="non-terminal residue" evidence="2">
    <location>
        <position position="1"/>
    </location>
</feature>